<dbReference type="EMBL" id="SOBR01000007">
    <property type="protein sequence ID" value="TDU20111.1"/>
    <property type="molecule type" value="Genomic_DNA"/>
</dbReference>
<proteinExistence type="predicted"/>
<sequence>MRYLAADDSDVMFHHNLKFCKGILQSPSMMRELDPNLSGVVSRYEAVHTDREKEAVFEEVRKAHYPHIPSRMGALYLFPDLDTAIKANQRWWGGKRSLYGAIIQKGSSSFTADSKWLDCTAAEFEESAHSYFSGERTNDPCLEVIVMGTIEVSEAPVNA</sequence>
<dbReference type="OrthoDB" id="9256274at2"/>
<reference evidence="1 2" key="1">
    <citation type="submission" date="2019-03" db="EMBL/GenBank/DDBJ databases">
        <title>Genomic Encyclopedia of Type Strains, Phase IV (KMG-IV): sequencing the most valuable type-strain genomes for metagenomic binning, comparative biology and taxonomic classification.</title>
        <authorList>
            <person name="Goeker M."/>
        </authorList>
    </citation>
    <scope>NUCLEOTIDE SEQUENCE [LARGE SCALE GENOMIC DNA]</scope>
    <source>
        <strain evidence="1 2">DSM 6770</strain>
    </source>
</reference>
<dbReference type="RefSeq" id="WP_133698052.1">
    <property type="nucleotide sequence ID" value="NZ_SOBR01000007.1"/>
</dbReference>
<protein>
    <submittedName>
        <fullName evidence="1">Uncharacterized protein</fullName>
    </submittedName>
</protein>
<dbReference type="Proteomes" id="UP000295380">
    <property type="component" value="Unassembled WGS sequence"/>
</dbReference>
<gene>
    <name evidence="1" type="ORF">C8E00_10710</name>
</gene>
<accession>A0A4R7NIL2</accession>
<dbReference type="AlphaFoldDB" id="A0A4R7NIL2"/>
<keyword evidence="2" id="KW-1185">Reference proteome</keyword>
<organism evidence="1 2">
    <name type="scientific">Chromohalobacter marismortui</name>
    <dbReference type="NCBI Taxonomy" id="42055"/>
    <lineage>
        <taxon>Bacteria</taxon>
        <taxon>Pseudomonadati</taxon>
        <taxon>Pseudomonadota</taxon>
        <taxon>Gammaproteobacteria</taxon>
        <taxon>Oceanospirillales</taxon>
        <taxon>Halomonadaceae</taxon>
        <taxon>Chromohalobacter</taxon>
    </lineage>
</organism>
<evidence type="ECO:0000313" key="2">
    <source>
        <dbReference type="Proteomes" id="UP000295380"/>
    </source>
</evidence>
<evidence type="ECO:0000313" key="1">
    <source>
        <dbReference type="EMBL" id="TDU20111.1"/>
    </source>
</evidence>
<name>A0A4R7NIL2_9GAMM</name>
<comment type="caution">
    <text evidence="1">The sequence shown here is derived from an EMBL/GenBank/DDBJ whole genome shotgun (WGS) entry which is preliminary data.</text>
</comment>
<dbReference type="SUPFAM" id="SSF56399">
    <property type="entry name" value="ADP-ribosylation"/>
    <property type="match status" value="1"/>
</dbReference>